<dbReference type="AlphaFoldDB" id="A0A7N0V4P1"/>
<dbReference type="InterPro" id="IPR028005">
    <property type="entry name" value="AcTrfase_ESCO_Znf_dom"/>
</dbReference>
<feature type="domain" description="N-acetyltransferase ESCO zinc-finger" evidence="10">
    <location>
        <begin position="81"/>
        <end position="120"/>
    </location>
</feature>
<protein>
    <submittedName>
        <fullName evidence="12">Uncharacterized protein</fullName>
    </submittedName>
</protein>
<evidence type="ECO:0000256" key="5">
    <source>
        <dbReference type="ARBA" id="ARBA00022771"/>
    </source>
</evidence>
<dbReference type="Gramene" id="Kaladp0101s0209.1.v1.1">
    <property type="protein sequence ID" value="Kaladp0101s0209.1.v1.1"/>
    <property type="gene ID" value="Kaladp0101s0209.v1.1"/>
</dbReference>
<evidence type="ECO:0000259" key="11">
    <source>
        <dbReference type="Pfam" id="PF13880"/>
    </source>
</evidence>
<dbReference type="GO" id="GO:0000785">
    <property type="term" value="C:chromatin"/>
    <property type="evidence" value="ECO:0007669"/>
    <property type="project" value="TreeGrafter"/>
</dbReference>
<keyword evidence="6" id="KW-0862">Zinc</keyword>
<evidence type="ECO:0000256" key="1">
    <source>
        <dbReference type="ARBA" id="ARBA00004123"/>
    </source>
</evidence>
<evidence type="ECO:0000256" key="7">
    <source>
        <dbReference type="ARBA" id="ARBA00023242"/>
    </source>
</evidence>
<evidence type="ECO:0000256" key="9">
    <source>
        <dbReference type="ARBA" id="ARBA00023315"/>
    </source>
</evidence>
<evidence type="ECO:0000256" key="3">
    <source>
        <dbReference type="ARBA" id="ARBA00022679"/>
    </source>
</evidence>
<dbReference type="Proteomes" id="UP000594263">
    <property type="component" value="Unplaced"/>
</dbReference>
<sequence>MQPKISSFFKPPRASDLRLSDIARPQISVTYLRRSSVLDQPIDATSGAEVVVGEESVKVPVTNQKPSVGCRSLNKKRSYAQLHLELGQSDFLLHSCSICGLKYAPGEVDDEKLHKTFHKNYSLGLPFKGWSNERVIQMPLTECRIVVVLDSDPLSHKSKVQEILKIMETDLGDSGIYHKLCKVYLFISAQRVAGCLVAEPLQVARRILPSCVNEKFITNATKGKLRPTTLQFGSICFQREVVRRASSVDVNDAVNGNCSGAIFCENEVVPVACGVRAIWVTPSNRRKNIATQLLDAVRKDFSSGLVLEKNQLAFAQPTSDGKALAARYTGITTFLVY</sequence>
<evidence type="ECO:0000313" key="12">
    <source>
        <dbReference type="EnsemblPlants" id="Kaladp0101s0209.3.v1.1"/>
    </source>
</evidence>
<evidence type="ECO:0000256" key="6">
    <source>
        <dbReference type="ARBA" id="ARBA00022833"/>
    </source>
</evidence>
<comment type="similarity">
    <text evidence="2">Belongs to the acetyltransferase family. ECO subfamily.</text>
</comment>
<dbReference type="PANTHER" id="PTHR45884:SF2">
    <property type="entry name" value="N-ACETYLTRANSFERASE ECO"/>
    <property type="match status" value="1"/>
</dbReference>
<dbReference type="Gramene" id="Kaladp0101s0209.3.v1.1">
    <property type="protein sequence ID" value="Kaladp0101s0209.3.v1.1"/>
    <property type="gene ID" value="Kaladp0101s0209.v1.1"/>
</dbReference>
<dbReference type="GO" id="GO:0061733">
    <property type="term" value="F:protein-lysine-acetyltransferase activity"/>
    <property type="evidence" value="ECO:0007669"/>
    <property type="project" value="TreeGrafter"/>
</dbReference>
<dbReference type="Pfam" id="PF13878">
    <property type="entry name" value="zf-C2H2_3"/>
    <property type="match status" value="1"/>
</dbReference>
<comment type="subcellular location">
    <subcellularLocation>
        <location evidence="1">Nucleus</location>
    </subcellularLocation>
</comment>
<keyword evidence="4" id="KW-0479">Metal-binding</keyword>
<dbReference type="InterPro" id="IPR028009">
    <property type="entry name" value="ESCO_Acetyltransf_dom"/>
</dbReference>
<keyword evidence="5" id="KW-0863">Zinc-finger</keyword>
<dbReference type="GO" id="GO:0007064">
    <property type="term" value="P:mitotic sister chromatid cohesion"/>
    <property type="evidence" value="ECO:0007669"/>
    <property type="project" value="TreeGrafter"/>
</dbReference>
<dbReference type="OMA" id="WHVYEES"/>
<feature type="domain" description="N-acetyltransferase ESCO acetyl-transferase" evidence="11">
    <location>
        <begin position="269"/>
        <end position="337"/>
    </location>
</feature>
<keyword evidence="8" id="KW-0131">Cell cycle</keyword>
<dbReference type="GO" id="GO:0005634">
    <property type="term" value="C:nucleus"/>
    <property type="evidence" value="ECO:0007669"/>
    <property type="project" value="UniProtKB-SubCell"/>
</dbReference>
<dbReference type="EnsemblPlants" id="Kaladp0101s0209.3.v1.1">
    <property type="protein sequence ID" value="Kaladp0101s0209.3.v1.1"/>
    <property type="gene ID" value="Kaladp0101s0209.v1.1"/>
</dbReference>
<evidence type="ECO:0000256" key="2">
    <source>
        <dbReference type="ARBA" id="ARBA00005816"/>
    </source>
</evidence>
<evidence type="ECO:0000259" key="10">
    <source>
        <dbReference type="Pfam" id="PF13878"/>
    </source>
</evidence>
<dbReference type="EnsemblPlants" id="Kaladp0101s0209.1.v1.1">
    <property type="protein sequence ID" value="Kaladp0101s0209.1.v1.1"/>
    <property type="gene ID" value="Kaladp0101s0209.v1.1"/>
</dbReference>
<evidence type="ECO:0000256" key="4">
    <source>
        <dbReference type="ARBA" id="ARBA00022723"/>
    </source>
</evidence>
<accession>A0A7N0V4P1</accession>
<evidence type="ECO:0000313" key="13">
    <source>
        <dbReference type="Proteomes" id="UP000594263"/>
    </source>
</evidence>
<dbReference type="PANTHER" id="PTHR45884">
    <property type="entry name" value="N-ACETYLTRANSFERASE ECO"/>
    <property type="match status" value="1"/>
</dbReference>
<keyword evidence="7" id="KW-0539">Nucleus</keyword>
<dbReference type="Pfam" id="PF13880">
    <property type="entry name" value="Acetyltransf_13"/>
    <property type="match status" value="1"/>
</dbReference>
<keyword evidence="13" id="KW-1185">Reference proteome</keyword>
<keyword evidence="3" id="KW-0808">Transferase</keyword>
<organism evidence="12 13">
    <name type="scientific">Kalanchoe fedtschenkoi</name>
    <name type="common">Lavender scallops</name>
    <name type="synonym">South American air plant</name>
    <dbReference type="NCBI Taxonomy" id="63787"/>
    <lineage>
        <taxon>Eukaryota</taxon>
        <taxon>Viridiplantae</taxon>
        <taxon>Streptophyta</taxon>
        <taxon>Embryophyta</taxon>
        <taxon>Tracheophyta</taxon>
        <taxon>Spermatophyta</taxon>
        <taxon>Magnoliopsida</taxon>
        <taxon>eudicotyledons</taxon>
        <taxon>Gunneridae</taxon>
        <taxon>Pentapetalae</taxon>
        <taxon>Saxifragales</taxon>
        <taxon>Crassulaceae</taxon>
        <taxon>Kalanchoe</taxon>
    </lineage>
</organism>
<dbReference type="GO" id="GO:0008270">
    <property type="term" value="F:zinc ion binding"/>
    <property type="evidence" value="ECO:0007669"/>
    <property type="project" value="UniProtKB-KW"/>
</dbReference>
<keyword evidence="9" id="KW-0012">Acyltransferase</keyword>
<reference evidence="12" key="1">
    <citation type="submission" date="2021-01" db="UniProtKB">
        <authorList>
            <consortium name="EnsemblPlants"/>
        </authorList>
    </citation>
    <scope>IDENTIFICATION</scope>
</reference>
<evidence type="ECO:0000256" key="8">
    <source>
        <dbReference type="ARBA" id="ARBA00023306"/>
    </source>
</evidence>
<name>A0A7N0V4P1_KALFE</name>
<proteinExistence type="inferred from homology"/>